<keyword evidence="3" id="KW-0378">Hydrolase</keyword>
<dbReference type="EMBL" id="JAZHPZ010000002">
    <property type="protein sequence ID" value="MEF2965440.1"/>
    <property type="molecule type" value="Genomic_DNA"/>
</dbReference>
<feature type="domain" description="Succinylglutamate desuccinylase/Aspartoacylase catalytic" evidence="5">
    <location>
        <begin position="56"/>
        <end position="240"/>
    </location>
</feature>
<dbReference type="InterPro" id="IPR053138">
    <property type="entry name" value="N-alpha-Ac-DABA_deacetylase"/>
</dbReference>
<dbReference type="Pfam" id="PF24827">
    <property type="entry name" value="AstE_AspA_cat"/>
    <property type="match status" value="1"/>
</dbReference>
<evidence type="ECO:0000313" key="7">
    <source>
        <dbReference type="Proteomes" id="UP001306950"/>
    </source>
</evidence>
<dbReference type="InterPro" id="IPR055438">
    <property type="entry name" value="AstE_AspA_cat"/>
</dbReference>
<keyword evidence="7" id="KW-1185">Reference proteome</keyword>
<evidence type="ECO:0000256" key="2">
    <source>
        <dbReference type="ARBA" id="ARBA00022723"/>
    </source>
</evidence>
<organism evidence="6 7">
    <name type="scientific">Paenibacillus haidiansis</name>
    <dbReference type="NCBI Taxonomy" id="1574488"/>
    <lineage>
        <taxon>Bacteria</taxon>
        <taxon>Bacillati</taxon>
        <taxon>Bacillota</taxon>
        <taxon>Bacilli</taxon>
        <taxon>Bacillales</taxon>
        <taxon>Paenibacillaceae</taxon>
        <taxon>Paenibacillus</taxon>
    </lineage>
</organism>
<dbReference type="SUPFAM" id="SSF53187">
    <property type="entry name" value="Zn-dependent exopeptidases"/>
    <property type="match status" value="1"/>
</dbReference>
<gene>
    <name evidence="6" type="ORF">V3851_06295</name>
</gene>
<evidence type="ECO:0000256" key="4">
    <source>
        <dbReference type="ARBA" id="ARBA00022833"/>
    </source>
</evidence>
<dbReference type="Gene3D" id="3.40.630.10">
    <property type="entry name" value="Zn peptidases"/>
    <property type="match status" value="1"/>
</dbReference>
<comment type="caution">
    <text evidence="6">The sequence shown here is derived from an EMBL/GenBank/DDBJ whole genome shotgun (WGS) entry which is preliminary data.</text>
</comment>
<accession>A0ABU7VNV0</accession>
<evidence type="ECO:0000259" key="5">
    <source>
        <dbReference type="Pfam" id="PF24827"/>
    </source>
</evidence>
<reference evidence="6 7" key="1">
    <citation type="submission" date="2024-02" db="EMBL/GenBank/DDBJ databases">
        <title>A nitrogen-fixing paenibacillus bacterium.</title>
        <authorList>
            <person name="Zhang W.L."/>
            <person name="Chen S.F."/>
        </authorList>
    </citation>
    <scope>NUCLEOTIDE SEQUENCE [LARGE SCALE GENOMIC DNA]</scope>
    <source>
        <strain evidence="6 7">M1</strain>
    </source>
</reference>
<sequence length="341" mass="36874">MQQSSSVTSVFAQPYSVYGSLEQAFAQQSAATVSRIYESHEEQTVAFFLIKGNKEGPTVWIQAALHGDEHDGIITCARILADISPEQLRGNLILCPVTNPTAMLAGTNASPLDGINLNRVFGQNANSDSYSGRFGRWLADKILAHTHFLIDLHGGGRWLDVCPFAMVAGDHEGAFHDSLAALRQVPLTATYICQSGTKGMLINEVCQKGIPAVLLENGGGNRWTDTAVHMHLYAVRMILDQLGVYSSGLAPQAEAILHANHSPARITEIAEIRFETSGILTFSRQAGENVRQGEELMRILSYPGLEEKSIACPVEHGVILSIHAASTVHKDGYAVMLGKLA</sequence>
<dbReference type="InterPro" id="IPR043795">
    <property type="entry name" value="N-alpha-Ac-DABA-like"/>
</dbReference>
<dbReference type="Proteomes" id="UP001306950">
    <property type="component" value="Unassembled WGS sequence"/>
</dbReference>
<name>A0ABU7VNV0_9BACL</name>
<keyword evidence="4" id="KW-0862">Zinc</keyword>
<dbReference type="PANTHER" id="PTHR37326">
    <property type="entry name" value="BLL3975 PROTEIN"/>
    <property type="match status" value="1"/>
</dbReference>
<protein>
    <submittedName>
        <fullName evidence="6">Succinylglutamate desuccinylase/aspartoacylase family protein</fullName>
    </submittedName>
</protein>
<evidence type="ECO:0000256" key="3">
    <source>
        <dbReference type="ARBA" id="ARBA00022801"/>
    </source>
</evidence>
<evidence type="ECO:0000313" key="6">
    <source>
        <dbReference type="EMBL" id="MEF2965440.1"/>
    </source>
</evidence>
<evidence type="ECO:0000256" key="1">
    <source>
        <dbReference type="ARBA" id="ARBA00001947"/>
    </source>
</evidence>
<comment type="cofactor">
    <cofactor evidence="1">
        <name>Zn(2+)</name>
        <dbReference type="ChEBI" id="CHEBI:29105"/>
    </cofactor>
</comment>
<proteinExistence type="predicted"/>
<keyword evidence="2" id="KW-0479">Metal-binding</keyword>
<dbReference type="RefSeq" id="WP_331845671.1">
    <property type="nucleotide sequence ID" value="NZ_JAZHPZ010000002.1"/>
</dbReference>
<dbReference type="PANTHER" id="PTHR37326:SF1">
    <property type="entry name" value="BLL3975 PROTEIN"/>
    <property type="match status" value="1"/>
</dbReference>
<dbReference type="PIRSF" id="PIRSF039012">
    <property type="entry name" value="ASP"/>
    <property type="match status" value="1"/>
</dbReference>